<dbReference type="AlphaFoldDB" id="A0A939LRN9"/>
<dbReference type="Pfam" id="PF00528">
    <property type="entry name" value="BPD_transp_1"/>
    <property type="match status" value="1"/>
</dbReference>
<dbReference type="PROSITE" id="PS50928">
    <property type="entry name" value="ABC_TM1"/>
    <property type="match status" value="1"/>
</dbReference>
<dbReference type="GO" id="GO:0006865">
    <property type="term" value="P:amino acid transport"/>
    <property type="evidence" value="ECO:0007669"/>
    <property type="project" value="UniProtKB-KW"/>
</dbReference>
<keyword evidence="5 9" id="KW-0812">Transmembrane</keyword>
<dbReference type="NCBIfam" id="TIGR01726">
    <property type="entry name" value="HEQRo_perm_3TM"/>
    <property type="match status" value="1"/>
</dbReference>
<keyword evidence="12" id="KW-1185">Reference proteome</keyword>
<keyword evidence="4" id="KW-1003">Cell membrane</keyword>
<accession>A0A939LRN9</accession>
<proteinExistence type="inferred from homology"/>
<keyword evidence="7 9" id="KW-1133">Transmembrane helix</keyword>
<feature type="transmembrane region" description="Helical" evidence="9">
    <location>
        <begin position="183"/>
        <end position="205"/>
    </location>
</feature>
<keyword evidence="3 9" id="KW-0813">Transport</keyword>
<evidence type="ECO:0000256" key="3">
    <source>
        <dbReference type="ARBA" id="ARBA00022448"/>
    </source>
</evidence>
<reference evidence="11" key="1">
    <citation type="submission" date="2021-03" db="EMBL/GenBank/DDBJ databases">
        <title>Actinotalea soli sp. nov., isolated from soil.</title>
        <authorList>
            <person name="Ping W."/>
            <person name="Zhang J."/>
        </authorList>
    </citation>
    <scope>NUCLEOTIDE SEQUENCE</scope>
    <source>
        <strain evidence="11">BY-33</strain>
    </source>
</reference>
<protein>
    <submittedName>
        <fullName evidence="11">Amino acid ABC transporter permease</fullName>
    </submittedName>
</protein>
<comment type="subcellular location">
    <subcellularLocation>
        <location evidence="1 9">Cell membrane</location>
        <topology evidence="1 9">Multi-pass membrane protein</topology>
    </subcellularLocation>
</comment>
<dbReference type="RefSeq" id="WP_208056981.1">
    <property type="nucleotide sequence ID" value="NZ_JAGEMK010000011.1"/>
</dbReference>
<keyword evidence="6" id="KW-0029">Amino-acid transport</keyword>
<evidence type="ECO:0000256" key="1">
    <source>
        <dbReference type="ARBA" id="ARBA00004651"/>
    </source>
</evidence>
<gene>
    <name evidence="11" type="ORF">J4G33_15970</name>
</gene>
<dbReference type="PANTHER" id="PTHR30614:SF37">
    <property type="entry name" value="AMINO-ACID ABC TRANSPORTER PERMEASE PROTEIN YHDX-RELATED"/>
    <property type="match status" value="1"/>
</dbReference>
<evidence type="ECO:0000256" key="2">
    <source>
        <dbReference type="ARBA" id="ARBA00010072"/>
    </source>
</evidence>
<dbReference type="InterPro" id="IPR043429">
    <property type="entry name" value="ArtM/GltK/GlnP/TcyL/YhdX-like"/>
</dbReference>
<dbReference type="CDD" id="cd06261">
    <property type="entry name" value="TM_PBP2"/>
    <property type="match status" value="1"/>
</dbReference>
<comment type="caution">
    <text evidence="11">The sequence shown here is derived from an EMBL/GenBank/DDBJ whole genome shotgun (WGS) entry which is preliminary data.</text>
</comment>
<dbReference type="InterPro" id="IPR000515">
    <property type="entry name" value="MetI-like"/>
</dbReference>
<evidence type="ECO:0000256" key="7">
    <source>
        <dbReference type="ARBA" id="ARBA00022989"/>
    </source>
</evidence>
<dbReference type="Proteomes" id="UP000664209">
    <property type="component" value="Unassembled WGS sequence"/>
</dbReference>
<dbReference type="SUPFAM" id="SSF161098">
    <property type="entry name" value="MetI-like"/>
    <property type="match status" value="1"/>
</dbReference>
<evidence type="ECO:0000259" key="10">
    <source>
        <dbReference type="PROSITE" id="PS50928"/>
    </source>
</evidence>
<evidence type="ECO:0000256" key="4">
    <source>
        <dbReference type="ARBA" id="ARBA00022475"/>
    </source>
</evidence>
<dbReference type="InterPro" id="IPR010065">
    <property type="entry name" value="AA_ABC_transptr_permease_3TM"/>
</dbReference>
<organism evidence="11 12">
    <name type="scientific">Actinotalea soli</name>
    <dbReference type="NCBI Taxonomy" id="2819234"/>
    <lineage>
        <taxon>Bacteria</taxon>
        <taxon>Bacillati</taxon>
        <taxon>Actinomycetota</taxon>
        <taxon>Actinomycetes</taxon>
        <taxon>Micrococcales</taxon>
        <taxon>Cellulomonadaceae</taxon>
        <taxon>Actinotalea</taxon>
    </lineage>
</organism>
<evidence type="ECO:0000313" key="12">
    <source>
        <dbReference type="Proteomes" id="UP000664209"/>
    </source>
</evidence>
<keyword evidence="8 9" id="KW-0472">Membrane</keyword>
<feature type="transmembrane region" description="Helical" evidence="9">
    <location>
        <begin position="20"/>
        <end position="39"/>
    </location>
</feature>
<sequence length="216" mass="22708">MDVLVDNMPSYWAGFQVTLRLTLYSGAISLALGLVLAALRVSPIRPLRGLAATYVELLRNTPLTLVFFFMILVAPQFGIIAPLGFWTAVICLSTYTAAFVAEAVRSGINSVGVGQAEASRAIGLTFGQSLGNVILPQALRSVVPPMINVFIALTKNTSVAAGFAVVELVGSGRRISQGNPGDAVVVLLGVALFYLAITIPLGAIASTVERKVAFSR</sequence>
<evidence type="ECO:0000256" key="8">
    <source>
        <dbReference type="ARBA" id="ARBA00023136"/>
    </source>
</evidence>
<evidence type="ECO:0000313" key="11">
    <source>
        <dbReference type="EMBL" id="MBO1753306.1"/>
    </source>
</evidence>
<evidence type="ECO:0000256" key="6">
    <source>
        <dbReference type="ARBA" id="ARBA00022970"/>
    </source>
</evidence>
<dbReference type="GO" id="GO:0022857">
    <property type="term" value="F:transmembrane transporter activity"/>
    <property type="evidence" value="ECO:0007669"/>
    <property type="project" value="InterPro"/>
</dbReference>
<feature type="domain" description="ABC transmembrane type-1" evidence="10">
    <location>
        <begin position="15"/>
        <end position="205"/>
    </location>
</feature>
<dbReference type="Gene3D" id="1.10.3720.10">
    <property type="entry name" value="MetI-like"/>
    <property type="match status" value="1"/>
</dbReference>
<evidence type="ECO:0000256" key="9">
    <source>
        <dbReference type="RuleBase" id="RU363032"/>
    </source>
</evidence>
<name>A0A939LRN9_9CELL</name>
<dbReference type="PANTHER" id="PTHR30614">
    <property type="entry name" value="MEMBRANE COMPONENT OF AMINO ACID ABC TRANSPORTER"/>
    <property type="match status" value="1"/>
</dbReference>
<dbReference type="InterPro" id="IPR035906">
    <property type="entry name" value="MetI-like_sf"/>
</dbReference>
<dbReference type="EMBL" id="JAGEMK010000011">
    <property type="protein sequence ID" value="MBO1753306.1"/>
    <property type="molecule type" value="Genomic_DNA"/>
</dbReference>
<comment type="similarity">
    <text evidence="2">Belongs to the binding-protein-dependent transport system permease family. HisMQ subfamily.</text>
</comment>
<evidence type="ECO:0000256" key="5">
    <source>
        <dbReference type="ARBA" id="ARBA00022692"/>
    </source>
</evidence>
<dbReference type="GO" id="GO:0043190">
    <property type="term" value="C:ATP-binding cassette (ABC) transporter complex"/>
    <property type="evidence" value="ECO:0007669"/>
    <property type="project" value="InterPro"/>
</dbReference>